<evidence type="ECO:0000313" key="9">
    <source>
        <dbReference type="Proteomes" id="UP001596157"/>
    </source>
</evidence>
<name>A0ABW0EW43_9PSEU</name>
<keyword evidence="5" id="KW-0046">Antibiotic resistance</keyword>
<keyword evidence="3 6" id="KW-1133">Transmembrane helix</keyword>
<evidence type="ECO:0000256" key="5">
    <source>
        <dbReference type="ARBA" id="ARBA00023251"/>
    </source>
</evidence>
<dbReference type="Proteomes" id="UP001596157">
    <property type="component" value="Unassembled WGS sequence"/>
</dbReference>
<feature type="transmembrane region" description="Helical" evidence="6">
    <location>
        <begin position="103"/>
        <end position="129"/>
    </location>
</feature>
<keyword evidence="9" id="KW-1185">Reference proteome</keyword>
<sequence>MLRDIGLLYRMELVPSLRTPAWIVIGLMQPVLYLLLFGPLTEQIAANLPGFPPGGAWVVFTPALIVQLALFSSSFTGFGLLADLKGGVVERLRVTPASRVALLLGKVLTNATHTVVQAVLIILLAVLVFDLRVPAAGVALVLVIAALMAVALASISQGLALRLGNEDAFLGLLNTVLLPLLLLSGILIPITRGLAPDWLVTASSVNPFTHIVDTGRAGFRGDFALSEMATGGLALLGLAVVALWFGVRSFQRENA</sequence>
<dbReference type="InterPro" id="IPR000412">
    <property type="entry name" value="ABC_2_transport"/>
</dbReference>
<evidence type="ECO:0000256" key="3">
    <source>
        <dbReference type="ARBA" id="ARBA00022989"/>
    </source>
</evidence>
<feature type="domain" description="ABC transmembrane type-2" evidence="7">
    <location>
        <begin position="21"/>
        <end position="253"/>
    </location>
</feature>
<keyword evidence="2 6" id="KW-0812">Transmembrane</keyword>
<dbReference type="PANTHER" id="PTHR43229:SF2">
    <property type="entry name" value="NODULATION PROTEIN J"/>
    <property type="match status" value="1"/>
</dbReference>
<feature type="transmembrane region" description="Helical" evidence="6">
    <location>
        <begin position="21"/>
        <end position="40"/>
    </location>
</feature>
<dbReference type="InterPro" id="IPR047817">
    <property type="entry name" value="ABC2_TM_bact-type"/>
</dbReference>
<feature type="transmembrane region" description="Helical" evidence="6">
    <location>
        <begin position="60"/>
        <end position="82"/>
    </location>
</feature>
<proteinExistence type="inferred from homology"/>
<evidence type="ECO:0000256" key="6">
    <source>
        <dbReference type="RuleBase" id="RU361157"/>
    </source>
</evidence>
<dbReference type="Pfam" id="PF01061">
    <property type="entry name" value="ABC2_membrane"/>
    <property type="match status" value="1"/>
</dbReference>
<dbReference type="InterPro" id="IPR051784">
    <property type="entry name" value="Nod_factor_ABC_transporter"/>
</dbReference>
<dbReference type="PIRSF" id="PIRSF006648">
    <property type="entry name" value="DrrB"/>
    <property type="match status" value="1"/>
</dbReference>
<keyword evidence="4 6" id="KW-0472">Membrane</keyword>
<dbReference type="RefSeq" id="WP_378250278.1">
    <property type="nucleotide sequence ID" value="NZ_JBHSKF010000016.1"/>
</dbReference>
<comment type="subcellular location">
    <subcellularLocation>
        <location evidence="6">Cell membrane</location>
        <topology evidence="6">Multi-pass membrane protein</topology>
    </subcellularLocation>
    <subcellularLocation>
        <location evidence="1">Membrane</location>
        <topology evidence="1">Multi-pass membrane protein</topology>
    </subcellularLocation>
</comment>
<evidence type="ECO:0000256" key="2">
    <source>
        <dbReference type="ARBA" id="ARBA00022692"/>
    </source>
</evidence>
<dbReference type="EMBL" id="JBHSKF010000016">
    <property type="protein sequence ID" value="MFC5290389.1"/>
    <property type="molecule type" value="Genomic_DNA"/>
</dbReference>
<gene>
    <name evidence="8" type="ORF">ACFPM7_25330</name>
</gene>
<evidence type="ECO:0000313" key="8">
    <source>
        <dbReference type="EMBL" id="MFC5290389.1"/>
    </source>
</evidence>
<evidence type="ECO:0000259" key="7">
    <source>
        <dbReference type="PROSITE" id="PS51012"/>
    </source>
</evidence>
<feature type="transmembrane region" description="Helical" evidence="6">
    <location>
        <begin position="135"/>
        <end position="156"/>
    </location>
</feature>
<evidence type="ECO:0000256" key="4">
    <source>
        <dbReference type="ARBA" id="ARBA00023136"/>
    </source>
</evidence>
<dbReference type="PANTHER" id="PTHR43229">
    <property type="entry name" value="NODULATION PROTEIN J"/>
    <property type="match status" value="1"/>
</dbReference>
<dbReference type="InterPro" id="IPR013525">
    <property type="entry name" value="ABC2_TM"/>
</dbReference>
<keyword evidence="6" id="KW-1003">Cell membrane</keyword>
<feature type="transmembrane region" description="Helical" evidence="6">
    <location>
        <begin position="168"/>
        <end position="190"/>
    </location>
</feature>
<reference evidence="9" key="1">
    <citation type="journal article" date="2019" name="Int. J. Syst. Evol. Microbiol.">
        <title>The Global Catalogue of Microorganisms (GCM) 10K type strain sequencing project: providing services to taxonomists for standard genome sequencing and annotation.</title>
        <authorList>
            <consortium name="The Broad Institute Genomics Platform"/>
            <consortium name="The Broad Institute Genome Sequencing Center for Infectious Disease"/>
            <person name="Wu L."/>
            <person name="Ma J."/>
        </authorList>
    </citation>
    <scope>NUCLEOTIDE SEQUENCE [LARGE SCALE GENOMIC DNA]</scope>
    <source>
        <strain evidence="9">CCUG 59778</strain>
    </source>
</reference>
<comment type="caution">
    <text evidence="8">The sequence shown here is derived from an EMBL/GenBank/DDBJ whole genome shotgun (WGS) entry which is preliminary data.</text>
</comment>
<protein>
    <recommendedName>
        <fullName evidence="6">Transport permease protein</fullName>
    </recommendedName>
</protein>
<evidence type="ECO:0000256" key="1">
    <source>
        <dbReference type="ARBA" id="ARBA00004141"/>
    </source>
</evidence>
<dbReference type="PROSITE" id="PS51012">
    <property type="entry name" value="ABC_TM2"/>
    <property type="match status" value="1"/>
</dbReference>
<feature type="transmembrane region" description="Helical" evidence="6">
    <location>
        <begin position="228"/>
        <end position="247"/>
    </location>
</feature>
<organism evidence="8 9">
    <name type="scientific">Actinokineospora guangxiensis</name>
    <dbReference type="NCBI Taxonomy" id="1490288"/>
    <lineage>
        <taxon>Bacteria</taxon>
        <taxon>Bacillati</taxon>
        <taxon>Actinomycetota</taxon>
        <taxon>Actinomycetes</taxon>
        <taxon>Pseudonocardiales</taxon>
        <taxon>Pseudonocardiaceae</taxon>
        <taxon>Actinokineospora</taxon>
    </lineage>
</organism>
<comment type="similarity">
    <text evidence="6">Belongs to the ABC-2 integral membrane protein family.</text>
</comment>
<accession>A0ABW0EW43</accession>
<keyword evidence="6" id="KW-0813">Transport</keyword>